<sequence length="235" mass="27636">MAGRQKLVLTLDDVKQLIKHIQQLPFKRKIEQRFLDILPGKKNMADFSESDLLLIKKCRYEKNAYLKQMAALTKIQSQPTPTKFERDILDLAKRSDIDAHFLKLDALQNYLQQQDQKKAEIKLRNQKKRIDAKLNKPDPSLKKQRDRENYYLGAMCKKLFDVTGFHANQPNDLKRLEQIFIDVTAMAVLIEKNQMMEDQKIRIAEKHVHNEILKTTVHGFDQDSRNPFKATERSF</sequence>
<name>A0A1J0RI63_9GAMM</name>
<feature type="coiled-coil region" evidence="1">
    <location>
        <begin position="104"/>
        <end position="136"/>
    </location>
</feature>
<evidence type="ECO:0000256" key="1">
    <source>
        <dbReference type="SAM" id="Coils"/>
    </source>
</evidence>
<dbReference type="AlphaFoldDB" id="A0A1J0RI63"/>
<protein>
    <submittedName>
        <fullName evidence="2">Uncharacterized protein</fullName>
    </submittedName>
</protein>
<reference evidence="2" key="1">
    <citation type="submission" date="2016-11" db="EMBL/GenBank/DDBJ databases">
        <authorList>
            <person name="Jaros S."/>
            <person name="Januszkiewicz K."/>
            <person name="Wedrychowicz H."/>
        </authorList>
    </citation>
    <scope>NUCLEOTIDE SEQUENCE</scope>
    <source>
        <strain evidence="2">BRTC-1</strain>
        <plasmid evidence="2">pRW2</plasmid>
    </source>
</reference>
<geneLocation type="plasmid" evidence="2">
    <name>pRW2</name>
</geneLocation>
<proteinExistence type="predicted"/>
<gene>
    <name evidence="2" type="ORF">BFG52_16625</name>
</gene>
<keyword evidence="2" id="KW-0614">Plasmid</keyword>
<keyword evidence="1" id="KW-0175">Coiled coil</keyword>
<organism evidence="2">
    <name type="scientific">Acinetobacter larvae</name>
    <dbReference type="NCBI Taxonomy" id="1789224"/>
    <lineage>
        <taxon>Bacteria</taxon>
        <taxon>Pseudomonadati</taxon>
        <taxon>Pseudomonadota</taxon>
        <taxon>Gammaproteobacteria</taxon>
        <taxon>Moraxellales</taxon>
        <taxon>Moraxellaceae</taxon>
        <taxon>Acinetobacter</taxon>
    </lineage>
</organism>
<dbReference type="EMBL" id="CP018142">
    <property type="protein sequence ID" value="APD77629.1"/>
    <property type="molecule type" value="Genomic_DNA"/>
</dbReference>
<accession>A0A1J0RI63</accession>
<evidence type="ECO:0000313" key="2">
    <source>
        <dbReference type="EMBL" id="APD77629.1"/>
    </source>
</evidence>